<dbReference type="Proteomes" id="UP000184041">
    <property type="component" value="Unassembled WGS sequence"/>
</dbReference>
<dbReference type="AlphaFoldDB" id="A0A1M5G2W1"/>
<organism evidence="1 2">
    <name type="scientific">Fodinibius roseus</name>
    <dbReference type="NCBI Taxonomy" id="1194090"/>
    <lineage>
        <taxon>Bacteria</taxon>
        <taxon>Pseudomonadati</taxon>
        <taxon>Balneolota</taxon>
        <taxon>Balneolia</taxon>
        <taxon>Balneolales</taxon>
        <taxon>Balneolaceae</taxon>
        <taxon>Fodinibius</taxon>
    </lineage>
</organism>
<evidence type="ECO:0000313" key="2">
    <source>
        <dbReference type="Proteomes" id="UP000184041"/>
    </source>
</evidence>
<dbReference type="EMBL" id="FQUS01000016">
    <property type="protein sequence ID" value="SHF97791.1"/>
    <property type="molecule type" value="Genomic_DNA"/>
</dbReference>
<protein>
    <submittedName>
        <fullName evidence="1">Uncharacterized protein</fullName>
    </submittedName>
</protein>
<accession>A0A1M5G2W1</accession>
<name>A0A1M5G2W1_9BACT</name>
<sequence>MASVEVPGIKSRLHFIFHHCLIKAIFGSSRGTATAENKRCFRFYIHITGNPAH</sequence>
<gene>
    <name evidence="1" type="ORF">SAMN05443144_11657</name>
</gene>
<keyword evidence="2" id="KW-1185">Reference proteome</keyword>
<proteinExistence type="predicted"/>
<reference evidence="1 2" key="1">
    <citation type="submission" date="2016-11" db="EMBL/GenBank/DDBJ databases">
        <authorList>
            <person name="Jaros S."/>
            <person name="Januszkiewicz K."/>
            <person name="Wedrychowicz H."/>
        </authorList>
    </citation>
    <scope>NUCLEOTIDE SEQUENCE [LARGE SCALE GENOMIC DNA]</scope>
    <source>
        <strain evidence="1 2">DSM 21986</strain>
    </source>
</reference>
<evidence type="ECO:0000313" key="1">
    <source>
        <dbReference type="EMBL" id="SHF97791.1"/>
    </source>
</evidence>